<gene>
    <name evidence="1" type="ORF">MLD38_016452</name>
</gene>
<sequence length="200" mass="22376">MDLFALTFRPPLLSPSTSLLFPLTRNSFECTWLLRSRAQSVSVNSESPGTSSTSPAPSSSSSSSSHGEDLQAVDAVPKGSALEGKSIAQLSDIIGDECHCVCSFFPFFRTFHRKEQLVAFFSFLRRTFGSNIELTVRPTLHEGLSIGVAWKLEWNKKHMPFGRGIILHLCQLYQGRITIRNAEMLLEPFLQFEPFKTVVF</sequence>
<evidence type="ECO:0000313" key="2">
    <source>
        <dbReference type="Proteomes" id="UP001057402"/>
    </source>
</evidence>
<proteinExistence type="predicted"/>
<accession>A0ACB9QPA8</accession>
<dbReference type="EMBL" id="CM042884">
    <property type="protein sequence ID" value="KAI4367826.1"/>
    <property type="molecule type" value="Genomic_DNA"/>
</dbReference>
<protein>
    <submittedName>
        <fullName evidence="1">Uncharacterized protein</fullName>
    </submittedName>
</protein>
<name>A0ACB9QPA8_9MYRT</name>
<reference evidence="2" key="1">
    <citation type="journal article" date="2023" name="Front. Plant Sci.">
        <title>Chromosomal-level genome assembly of Melastoma candidum provides insights into trichome evolution.</title>
        <authorList>
            <person name="Zhong Y."/>
            <person name="Wu W."/>
            <person name="Sun C."/>
            <person name="Zou P."/>
            <person name="Liu Y."/>
            <person name="Dai S."/>
            <person name="Zhou R."/>
        </authorList>
    </citation>
    <scope>NUCLEOTIDE SEQUENCE [LARGE SCALE GENOMIC DNA]</scope>
</reference>
<comment type="caution">
    <text evidence="1">The sequence shown here is derived from an EMBL/GenBank/DDBJ whole genome shotgun (WGS) entry which is preliminary data.</text>
</comment>
<keyword evidence="2" id="KW-1185">Reference proteome</keyword>
<dbReference type="Proteomes" id="UP001057402">
    <property type="component" value="Chromosome 5"/>
</dbReference>
<organism evidence="1 2">
    <name type="scientific">Melastoma candidum</name>
    <dbReference type="NCBI Taxonomy" id="119954"/>
    <lineage>
        <taxon>Eukaryota</taxon>
        <taxon>Viridiplantae</taxon>
        <taxon>Streptophyta</taxon>
        <taxon>Embryophyta</taxon>
        <taxon>Tracheophyta</taxon>
        <taxon>Spermatophyta</taxon>
        <taxon>Magnoliopsida</taxon>
        <taxon>eudicotyledons</taxon>
        <taxon>Gunneridae</taxon>
        <taxon>Pentapetalae</taxon>
        <taxon>rosids</taxon>
        <taxon>malvids</taxon>
        <taxon>Myrtales</taxon>
        <taxon>Melastomataceae</taxon>
        <taxon>Melastomatoideae</taxon>
        <taxon>Melastomateae</taxon>
        <taxon>Melastoma</taxon>
    </lineage>
</organism>
<evidence type="ECO:0000313" key="1">
    <source>
        <dbReference type="EMBL" id="KAI4367826.1"/>
    </source>
</evidence>